<evidence type="ECO:0000313" key="3">
    <source>
        <dbReference type="EMBL" id="MST62514.1"/>
    </source>
</evidence>
<feature type="compositionally biased region" description="Polar residues" evidence="1">
    <location>
        <begin position="243"/>
        <end position="253"/>
    </location>
</feature>
<proteinExistence type="predicted"/>
<name>A0A6N7XGK1_9FIRM</name>
<gene>
    <name evidence="3" type="ORF">FYJ71_05995</name>
</gene>
<dbReference type="AlphaFoldDB" id="A0A6N7XGK1"/>
<dbReference type="Proteomes" id="UP000440713">
    <property type="component" value="Unassembled WGS sequence"/>
</dbReference>
<dbReference type="Gene3D" id="2.30.30.40">
    <property type="entry name" value="SH3 Domains"/>
    <property type="match status" value="1"/>
</dbReference>
<dbReference type="PROSITE" id="PS51781">
    <property type="entry name" value="SH3B"/>
    <property type="match status" value="1"/>
</dbReference>
<dbReference type="Pfam" id="PF08239">
    <property type="entry name" value="SH3_3"/>
    <property type="match status" value="1"/>
</dbReference>
<comment type="caution">
    <text evidence="3">The sequence shown here is derived from an EMBL/GenBank/DDBJ whole genome shotgun (WGS) entry which is preliminary data.</text>
</comment>
<evidence type="ECO:0000256" key="1">
    <source>
        <dbReference type="SAM" id="MobiDB-lite"/>
    </source>
</evidence>
<keyword evidence="4" id="KW-1185">Reference proteome</keyword>
<dbReference type="InterPro" id="IPR003646">
    <property type="entry name" value="SH3-like_bac-type"/>
</dbReference>
<reference evidence="3 4" key="1">
    <citation type="submission" date="2019-08" db="EMBL/GenBank/DDBJ databases">
        <title>In-depth cultivation of the pig gut microbiome towards novel bacterial diversity and tailored functional studies.</title>
        <authorList>
            <person name="Wylensek D."/>
            <person name="Hitch T.C.A."/>
            <person name="Clavel T."/>
        </authorList>
    </citation>
    <scope>NUCLEOTIDE SEQUENCE [LARGE SCALE GENOMIC DNA]</scope>
    <source>
        <strain evidence="3 4">WCA-SAB-591-4A-A</strain>
    </source>
</reference>
<evidence type="ECO:0000259" key="2">
    <source>
        <dbReference type="PROSITE" id="PS51781"/>
    </source>
</evidence>
<sequence>MEEIIMLFFRSKKFVKFSLVLLIATFSLTIVGCSAKKQTENKAVQKKESVKEETVNEKSAKLYNEVLDKITTYDFDDNGETGREYKYAIVKMDGNDISQMLVYKKPESIVGRFRVFSYDPKGDKLIEPIEVIGYGVAGAGGFRGEVRTNDDAMGLYYEELTSGTGDSVVMNIKIKDNSLNTETVWEGKYDNMPSNENTKEIKWVDISDRSELSKLAEKTIEAKALESKAVSNTSDKSKDGDNSKTTSGSNKLNEQIAAEEKSGRVVLDGTIKVLTYDGVLELQGKSDPNSGGFVTDEKYIIFVLSKPQSLNIKTGDNRGKRSGLVKMIRLSASNGNVNYNESGKNIKISIDTDDTYWPSDTSLPLGEPGTSSAKILDGSTNSQAVIKVEPANEELAKKVKNTNQTVKAKNTNMREKPSKNSAIVRTLLSGTTVYVIDTYIESPERMWCKINYDGATGWISYNTINGSIK</sequence>
<organism evidence="3 4">
    <name type="scientific">Peptostreptococcus porci</name>
    <dbReference type="NCBI Taxonomy" id="2652282"/>
    <lineage>
        <taxon>Bacteria</taxon>
        <taxon>Bacillati</taxon>
        <taxon>Bacillota</taxon>
        <taxon>Clostridia</taxon>
        <taxon>Peptostreptococcales</taxon>
        <taxon>Peptostreptococcaceae</taxon>
        <taxon>Peptostreptococcus</taxon>
    </lineage>
</organism>
<evidence type="ECO:0000313" key="4">
    <source>
        <dbReference type="Proteomes" id="UP000440713"/>
    </source>
</evidence>
<dbReference type="SMART" id="SM00287">
    <property type="entry name" value="SH3b"/>
    <property type="match status" value="1"/>
</dbReference>
<feature type="region of interest" description="Disordered" evidence="1">
    <location>
        <begin position="227"/>
        <end position="256"/>
    </location>
</feature>
<dbReference type="EMBL" id="VUNE01000003">
    <property type="protein sequence ID" value="MST62514.1"/>
    <property type="molecule type" value="Genomic_DNA"/>
</dbReference>
<accession>A0A6N7XGK1</accession>
<protein>
    <submittedName>
        <fullName evidence="3">SH3 domain-containing protein</fullName>
    </submittedName>
</protein>
<feature type="domain" description="SH3b" evidence="2">
    <location>
        <begin position="401"/>
        <end position="467"/>
    </location>
</feature>